<dbReference type="Gene3D" id="2.60.40.1290">
    <property type="match status" value="2"/>
</dbReference>
<dbReference type="PANTHER" id="PTHR10628:SF30">
    <property type="entry name" value="EXO-ALPHA-SIALIDASE"/>
    <property type="match status" value="1"/>
</dbReference>
<dbReference type="CAZy" id="GH33">
    <property type="family name" value="Glycoside Hydrolase Family 33"/>
</dbReference>
<evidence type="ECO:0000313" key="7">
    <source>
        <dbReference type="EMBL" id="ACM91104.1"/>
    </source>
</evidence>
<dbReference type="GO" id="GO:0006689">
    <property type="term" value="P:ganglioside catabolic process"/>
    <property type="evidence" value="ECO:0007669"/>
    <property type="project" value="TreeGrafter"/>
</dbReference>
<comment type="catalytic activity">
    <reaction evidence="1">
        <text>Hydrolysis of alpha-(2-&gt;3)-, alpha-(2-&gt;6)-, alpha-(2-&gt;8)- glycosidic linkages of terminal sialic acid residues in oligosaccharides, glycoproteins, glycolipids, colominic acid and synthetic substrates.</text>
        <dbReference type="EC" id="3.2.1.18"/>
    </reaction>
</comment>
<proteinExistence type="inferred from homology"/>
<evidence type="ECO:0000256" key="3">
    <source>
        <dbReference type="ARBA" id="ARBA00012733"/>
    </source>
</evidence>
<dbReference type="Pfam" id="PF18962">
    <property type="entry name" value="Por_Secre_tail"/>
    <property type="match status" value="1"/>
</dbReference>
<dbReference type="GO" id="GO:0005737">
    <property type="term" value="C:cytoplasm"/>
    <property type="evidence" value="ECO:0007669"/>
    <property type="project" value="TreeGrafter"/>
</dbReference>
<evidence type="ECO:0000259" key="6">
    <source>
        <dbReference type="Pfam" id="PF18962"/>
    </source>
</evidence>
<feature type="domain" description="Secretion system C-terminal sorting" evidence="6">
    <location>
        <begin position="703"/>
        <end position="761"/>
    </location>
</feature>
<dbReference type="Gene3D" id="2.60.120.200">
    <property type="match status" value="1"/>
</dbReference>
<protein>
    <recommendedName>
        <fullName evidence="3">exo-alpha-sialidase</fullName>
        <ecNumber evidence="3">3.2.1.18</ecNumber>
    </recommendedName>
</protein>
<feature type="domain" description="Sialidase" evidence="4">
    <location>
        <begin position="377"/>
        <end position="654"/>
    </location>
</feature>
<dbReference type="Pfam" id="PF13385">
    <property type="entry name" value="Laminin_G_3"/>
    <property type="match status" value="1"/>
</dbReference>
<dbReference type="GO" id="GO:0004308">
    <property type="term" value="F:exo-alpha-sialidase activity"/>
    <property type="evidence" value="ECO:0007669"/>
    <property type="project" value="UniProtKB-EC"/>
</dbReference>
<dbReference type="AlphaFoldDB" id="C0K074"/>
<dbReference type="Pfam" id="PF14873">
    <property type="entry name" value="BNR_assoc_N"/>
    <property type="match status" value="1"/>
</dbReference>
<dbReference type="InterPro" id="IPR029456">
    <property type="entry name" value="Sialidase_N"/>
</dbReference>
<organism evidence="7">
    <name type="scientific">uncultured bacterium Rlip1</name>
    <dbReference type="NCBI Taxonomy" id="581114"/>
    <lineage>
        <taxon>Bacteria</taxon>
        <taxon>environmental samples</taxon>
    </lineage>
</organism>
<reference evidence="7" key="1">
    <citation type="journal article" date="2009" name="Biochem. Biophys. Res. Commun.">
        <title>Isolation and biochemical characterization of two lipases from a metagenomic library of China Holstein cow rumen.</title>
        <authorList>
            <person name="Liu K."/>
            <person name="Wang J."/>
            <person name="Bu D."/>
            <person name="Zhao S."/>
            <person name="McSweeney C."/>
            <person name="Yu P."/>
            <person name="Li D."/>
        </authorList>
    </citation>
    <scope>NUCLEOTIDE SEQUENCE</scope>
</reference>
<sequence length="773" mass="83356">MSVTGTGNERSGYEFFGTGSAGQSLGLNTPTSTSGHALSVYTGVTVPAGEWMHFALIVDRTNNEIRIYHNGQTNSSWAATVNDWAVTNTHDLFIGAGNSGGQPTNFCNGSFGNVRFYNMALDANEIGVDLNNSELGNLTQTMQDNLLAAYDFSTANIDGNQLADLSGHGHDGQMVNFSFGGAEILNVTLTQDTRKAGRGNANDVLLKAAVSFGGDNAVVALQSLTLNLEGTTDLSDIKEVKVYSTGTVNAFDERHPQNATLLGSIEPASGDLICNLEGNLFTGTNYLWIVAHVADNATEGNLIDASLKSITTAEETYELTNPSPSGSREIILAHTLLLQPGDYNSTNYRIPAVITAKDGSIVVATDKRKFNEADLPEDIDIICNRSTDGGHTWSEPYTIALGTGVNHGFGDCALAWSNDENGLIAGFVGGPGLWYSTPSNPIRTYICKSYDNGQTWTEPEDITNFIFGDNCIVPEQRTWRASFFGSGNGLRTSTGRIIFVAAIRETSAQVLYNHAVYSDDNGQTWHVSGRASTSGDEAKVTELVDGRILMSIRHAGNRWYNISEDGGETWQPTTSTWYDITAPACNGDMIRYTSENQGHDRNRLLHSVPYGTQRTDVTVYVSYDEGETWPVKKCIVPYSSAYSSLCVLPDGSIGLYVEESYAGASGYSTVFYNFSLDWLTDGGDTFDPLGVAEVQSQTDSLKIYPNPATSIITIETEGVQTINIYNALGQLVKSVSTKGASEVRLDVSEWASGAYLVEGVGDNGFKRGGRFVK</sequence>
<dbReference type="GO" id="GO:0016020">
    <property type="term" value="C:membrane"/>
    <property type="evidence" value="ECO:0007669"/>
    <property type="project" value="TreeGrafter"/>
</dbReference>
<accession>C0K074</accession>
<dbReference type="InterPro" id="IPR026444">
    <property type="entry name" value="Secre_tail"/>
</dbReference>
<dbReference type="GO" id="GO:0009313">
    <property type="term" value="P:oligosaccharide catabolic process"/>
    <property type="evidence" value="ECO:0007669"/>
    <property type="project" value="TreeGrafter"/>
</dbReference>
<dbReference type="InterPro" id="IPR036278">
    <property type="entry name" value="Sialidase_sf"/>
</dbReference>
<feature type="domain" description="Sialidase N-terminal" evidence="5">
    <location>
        <begin position="202"/>
        <end position="314"/>
    </location>
</feature>
<dbReference type="EMBL" id="FJ529693">
    <property type="protein sequence ID" value="ACM91104.1"/>
    <property type="molecule type" value="Genomic_DNA"/>
</dbReference>
<dbReference type="Pfam" id="PF13088">
    <property type="entry name" value="BNR_2"/>
    <property type="match status" value="1"/>
</dbReference>
<comment type="similarity">
    <text evidence="2">Belongs to the glycosyl hydrolase 33 family.</text>
</comment>
<evidence type="ECO:0000259" key="4">
    <source>
        <dbReference type="Pfam" id="PF13088"/>
    </source>
</evidence>
<dbReference type="NCBIfam" id="TIGR04183">
    <property type="entry name" value="Por_Secre_tail"/>
    <property type="match status" value="1"/>
</dbReference>
<dbReference type="PANTHER" id="PTHR10628">
    <property type="entry name" value="SIALIDASE"/>
    <property type="match status" value="1"/>
</dbReference>
<name>C0K074_9BACT</name>
<dbReference type="SUPFAM" id="SSF50939">
    <property type="entry name" value="Sialidases"/>
    <property type="match status" value="1"/>
</dbReference>
<dbReference type="InterPro" id="IPR026856">
    <property type="entry name" value="Sialidase_fam"/>
</dbReference>
<dbReference type="EC" id="3.2.1.18" evidence="3"/>
<dbReference type="Gene3D" id="2.120.10.10">
    <property type="match status" value="1"/>
</dbReference>
<dbReference type="CDD" id="cd15482">
    <property type="entry name" value="Sialidase_non-viral"/>
    <property type="match status" value="1"/>
</dbReference>
<evidence type="ECO:0000259" key="5">
    <source>
        <dbReference type="Pfam" id="PF14873"/>
    </source>
</evidence>
<evidence type="ECO:0000256" key="1">
    <source>
        <dbReference type="ARBA" id="ARBA00000427"/>
    </source>
</evidence>
<dbReference type="InterPro" id="IPR011040">
    <property type="entry name" value="Sialidase"/>
</dbReference>
<dbReference type="InterPro" id="IPR013320">
    <property type="entry name" value="ConA-like_dom_sf"/>
</dbReference>
<evidence type="ECO:0000256" key="2">
    <source>
        <dbReference type="ARBA" id="ARBA00009348"/>
    </source>
</evidence>
<dbReference type="SUPFAM" id="SSF49899">
    <property type="entry name" value="Concanavalin A-like lectins/glucanases"/>
    <property type="match status" value="1"/>
</dbReference>